<sequence length="241" mass="27408">MGMMLSVRLLWQKYLSYIIPPKGMKIIYQIIILACFSFLIACDGEKGEEPNPLFSETDLFPLSIGKTFNYWIKTYDPDGQESADRRFSQAISGDTLIAGEKWYKNEATNTFVSNKSDGLYYYYSFNAKETVIYKYPAAKGDVYNSFVYTYKPITGERFEEITGTKSVEVLSLNTSVVSPLSGTKYENCIHYMTAKFTLTNSGSLRIYPSEQYVIPGVGAVLIIDYYDESLTNKVSIREQLN</sequence>
<organism evidence="1 2">
    <name type="scientific">Arcticibacterium luteifluviistationis</name>
    <dbReference type="NCBI Taxonomy" id="1784714"/>
    <lineage>
        <taxon>Bacteria</taxon>
        <taxon>Pseudomonadati</taxon>
        <taxon>Bacteroidota</taxon>
        <taxon>Cytophagia</taxon>
        <taxon>Cytophagales</taxon>
        <taxon>Leadbetterellaceae</taxon>
        <taxon>Arcticibacterium</taxon>
    </lineage>
</organism>
<dbReference type="OrthoDB" id="979044at2"/>
<reference evidence="1 2" key="1">
    <citation type="submission" date="2018-05" db="EMBL/GenBank/DDBJ databases">
        <title>Complete genome sequence of Arcticibacterium luteifluviistationis SM1504T, a cytophagaceae bacterium isolated from Arctic surface seawater.</title>
        <authorList>
            <person name="Li Y."/>
            <person name="Qin Q.-L."/>
        </authorList>
    </citation>
    <scope>NUCLEOTIDE SEQUENCE [LARGE SCALE GENOMIC DNA]</scope>
    <source>
        <strain evidence="1 2">SM1504</strain>
    </source>
</reference>
<gene>
    <name evidence="1" type="ORF">DJ013_10230</name>
</gene>
<dbReference type="EMBL" id="CP029480">
    <property type="protein sequence ID" value="AWV98526.1"/>
    <property type="molecule type" value="Genomic_DNA"/>
</dbReference>
<dbReference type="AlphaFoldDB" id="A0A2Z4GBC5"/>
<name>A0A2Z4GBC5_9BACT</name>
<protein>
    <submittedName>
        <fullName evidence="1">Uncharacterized protein</fullName>
    </submittedName>
</protein>
<dbReference type="Proteomes" id="UP000249873">
    <property type="component" value="Chromosome"/>
</dbReference>
<keyword evidence="2" id="KW-1185">Reference proteome</keyword>
<evidence type="ECO:0000313" key="1">
    <source>
        <dbReference type="EMBL" id="AWV98526.1"/>
    </source>
</evidence>
<accession>A0A2Z4GBC5</accession>
<proteinExistence type="predicted"/>
<evidence type="ECO:0000313" key="2">
    <source>
        <dbReference type="Proteomes" id="UP000249873"/>
    </source>
</evidence>
<dbReference type="KEGG" id="als:DJ013_10230"/>